<evidence type="ECO:0000313" key="2">
    <source>
        <dbReference type="EnsemblMetazoa" id="AGAP012494-PA"/>
    </source>
</evidence>
<keyword evidence="3" id="KW-1185">Reference proteome</keyword>
<dbReference type="VEuPathDB" id="VectorBase:AGAP012494"/>
<reference evidence="1 3" key="1">
    <citation type="journal article" date="2002" name="Science">
        <title>The genome sequence of the malaria mosquito Anopheles gambiae.</title>
        <authorList>
            <person name="Holt R.A."/>
            <person name="Subramanian G.M."/>
            <person name="Halpern A."/>
            <person name="Sutton G.G."/>
            <person name="Charlab R."/>
            <person name="Nusskern D.R."/>
            <person name="Wincker P."/>
            <person name="Clark A.G."/>
            <person name="Ribeiro J.M."/>
            <person name="Wides R."/>
            <person name="Salzberg S.L."/>
            <person name="Loftus B."/>
            <person name="Yandell M."/>
            <person name="Majoros W.H."/>
            <person name="Rusch D.B."/>
            <person name="Lai Z."/>
            <person name="Kraft C.L."/>
            <person name="Abril J.F."/>
            <person name="Anthouard V."/>
            <person name="Arensburger P."/>
            <person name="Atkinson P.W."/>
            <person name="Baden H."/>
            <person name="de Berardinis V."/>
            <person name="Baldwin D."/>
            <person name="Benes V."/>
            <person name="Biedler J."/>
            <person name="Blass C."/>
            <person name="Bolanos R."/>
            <person name="Boscus D."/>
            <person name="Barnstead M."/>
            <person name="Cai S."/>
            <person name="Center A."/>
            <person name="Chaturverdi K."/>
            <person name="Christophides G.K."/>
            <person name="Chrystal M.A."/>
            <person name="Clamp M."/>
            <person name="Cravchik A."/>
            <person name="Curwen V."/>
            <person name="Dana A."/>
            <person name="Delcher A."/>
            <person name="Dew I."/>
            <person name="Evans C.A."/>
            <person name="Flanigan M."/>
            <person name="Grundschober-Freimoser A."/>
            <person name="Friedli L."/>
            <person name="Gu Z."/>
            <person name="Guan P."/>
            <person name="Guigo R."/>
            <person name="Hillenmeyer M.E."/>
            <person name="Hladun S.L."/>
            <person name="Hogan J.R."/>
            <person name="Hong Y.S."/>
            <person name="Hoover J."/>
            <person name="Jaillon O."/>
            <person name="Ke Z."/>
            <person name="Kodira C."/>
            <person name="Kokoza E."/>
            <person name="Koutsos A."/>
            <person name="Letunic I."/>
            <person name="Levitsky A."/>
            <person name="Liang Y."/>
            <person name="Lin J.J."/>
            <person name="Lobo N.F."/>
            <person name="Lopez J.R."/>
            <person name="Malek J.A."/>
            <person name="McIntosh T.C."/>
            <person name="Meister S."/>
            <person name="Miller J."/>
            <person name="Mobarry C."/>
            <person name="Mongin E."/>
            <person name="Murphy S.D."/>
            <person name="O'Brochta D.A."/>
            <person name="Pfannkoch C."/>
            <person name="Qi R."/>
            <person name="Regier M.A."/>
            <person name="Remington K."/>
            <person name="Shao H."/>
            <person name="Sharakhova M.V."/>
            <person name="Sitter C.D."/>
            <person name="Shetty J."/>
            <person name="Smith T.J."/>
            <person name="Strong R."/>
            <person name="Sun J."/>
            <person name="Thomasova D."/>
            <person name="Ton L.Q."/>
            <person name="Topalis P."/>
            <person name="Tu Z."/>
            <person name="Unger M.F."/>
            <person name="Walenz B."/>
            <person name="Wang A."/>
            <person name="Wang J."/>
            <person name="Wang M."/>
            <person name="Wang X."/>
            <person name="Woodford K.J."/>
            <person name="Wortman J.R."/>
            <person name="Wu M."/>
            <person name="Yao A."/>
            <person name="Zdobnov E.M."/>
            <person name="Zhang H."/>
            <person name="Zhao Q."/>
            <person name="Zhao S."/>
            <person name="Zhu S.C."/>
            <person name="Zhimulev I."/>
            <person name="Coluzzi M."/>
            <person name="della Torre A."/>
            <person name="Roth C.W."/>
            <person name="Louis C."/>
            <person name="Kalush F."/>
            <person name="Mural R.J."/>
            <person name="Myers E.W."/>
            <person name="Adams M.D."/>
            <person name="Smith H.O."/>
            <person name="Broder S."/>
            <person name="Gardner M.J."/>
            <person name="Fraser C.M."/>
            <person name="Birney E."/>
            <person name="Bork P."/>
            <person name="Brey P.T."/>
            <person name="Venter J.C."/>
            <person name="Weissenbach J."/>
            <person name="Kafatos F.C."/>
            <person name="Collins F.H."/>
            <person name="Hoffman S.L."/>
        </authorList>
    </citation>
    <scope>NUCLEOTIDE SEQUENCE [LARGE SCALE GENOMIC DNA]</scope>
    <source>
        <strain evidence="1 3">PEST</strain>
    </source>
</reference>
<reference evidence="1 3" key="3">
    <citation type="journal article" date="2004" name="Trends Parasitol.">
        <title>The Anopheles gambiae genome: an update.</title>
        <authorList>
            <person name="Mongin E."/>
            <person name="Louis C."/>
            <person name="Holt R.A."/>
            <person name="Birney E."/>
            <person name="Collins F.H."/>
        </authorList>
    </citation>
    <scope>NUCLEOTIDE SEQUENCE [LARGE SCALE GENOMIC DNA]</scope>
    <source>
        <strain evidence="1 3">PEST</strain>
    </source>
</reference>
<evidence type="ECO:0000313" key="1">
    <source>
        <dbReference type="EMBL" id="EAU76774.1"/>
    </source>
</evidence>
<reference evidence="1" key="2">
    <citation type="submission" date="2002-03" db="EMBL/GenBank/DDBJ databases">
        <authorList>
            <consortium name="The Anopheles Genome Sequencing Consortium"/>
        </authorList>
    </citation>
    <scope>NUCLEOTIDE SEQUENCE</scope>
    <source>
        <strain evidence="1">PEST</strain>
    </source>
</reference>
<dbReference type="PaxDb" id="7165-AGAP012494-PA"/>
<dbReference type="Proteomes" id="UP000007062">
    <property type="component" value="Unassembled WGS sequence"/>
</dbReference>
<reference evidence="1" key="5">
    <citation type="submission" date="2011-05" db="EMBL/GenBank/DDBJ databases">
        <authorList>
            <consortium name="VectorBase"/>
        </authorList>
    </citation>
    <scope>NUCLEOTIDE SEQUENCE</scope>
    <source>
        <strain evidence="1">PEST</strain>
    </source>
</reference>
<dbReference type="AlphaFoldDB" id="A0NDY8"/>
<protein>
    <submittedName>
        <fullName evidence="1">AGAP012494-PA</fullName>
    </submittedName>
</protein>
<dbReference type="EnsemblMetazoa" id="AGAP012494-RA">
    <property type="protein sequence ID" value="AGAP012494-PA"/>
    <property type="gene ID" value="AGAP012494"/>
</dbReference>
<accession>A0NDY8</accession>
<gene>
    <name evidence="1" type="ORF">AgaP_AGAP012494</name>
</gene>
<dbReference type="EMBL" id="AAAB01008932">
    <property type="protein sequence ID" value="EAU76774.1"/>
    <property type="molecule type" value="Genomic_DNA"/>
</dbReference>
<evidence type="ECO:0000313" key="3">
    <source>
        <dbReference type="Proteomes" id="UP000007062"/>
    </source>
</evidence>
<sequence length="102" mass="11629">MCGKRRGSMPIRHHHRVQGDRLCCSCLQFPYHSKRMFVLLSCSSGREFMPTRVQLNLSARAKRREINVVPTVLNNGGGPFHLCSSQVQYRANMMFEAFVVGT</sequence>
<reference evidence="1 3" key="4">
    <citation type="journal article" date="2007" name="Genome Biol.">
        <title>Update of the Anopheles gambiae PEST genome assembly.</title>
        <authorList>
            <person name="Sharakhova M.V."/>
            <person name="Hammond M.P."/>
            <person name="Lobo N.F."/>
            <person name="Krzywinski J."/>
            <person name="Unger M.F."/>
            <person name="Hillenmeyer M.E."/>
            <person name="Bruggner R.V."/>
            <person name="Birney E."/>
            <person name="Collins F.H."/>
        </authorList>
    </citation>
    <scope>NUCLEOTIDE SEQUENCE [LARGE SCALE GENOMIC DNA]</scope>
    <source>
        <strain evidence="1 3">PEST</strain>
    </source>
</reference>
<name>A0NDY8_ANOGA</name>
<proteinExistence type="predicted"/>
<reference evidence="2" key="6">
    <citation type="submission" date="2021-01" db="UniProtKB">
        <authorList>
            <consortium name="EnsemblMetazoa"/>
        </authorList>
    </citation>
    <scope>IDENTIFICATION</scope>
    <source>
        <strain evidence="2">PEST</strain>
    </source>
</reference>
<dbReference type="HOGENOM" id="CLU_2279815_0_0_1"/>
<organism evidence="1">
    <name type="scientific">Anopheles gambiae</name>
    <name type="common">African malaria mosquito</name>
    <dbReference type="NCBI Taxonomy" id="7165"/>
    <lineage>
        <taxon>Eukaryota</taxon>
        <taxon>Metazoa</taxon>
        <taxon>Ecdysozoa</taxon>
        <taxon>Arthropoda</taxon>
        <taxon>Hexapoda</taxon>
        <taxon>Insecta</taxon>
        <taxon>Pterygota</taxon>
        <taxon>Neoptera</taxon>
        <taxon>Endopterygota</taxon>
        <taxon>Diptera</taxon>
        <taxon>Nematocera</taxon>
        <taxon>Culicoidea</taxon>
        <taxon>Culicidae</taxon>
        <taxon>Anophelinae</taxon>
        <taxon>Anopheles</taxon>
    </lineage>
</organism>